<feature type="region of interest" description="Disordered" evidence="4">
    <location>
        <begin position="2297"/>
        <end position="2370"/>
    </location>
</feature>
<feature type="coiled-coil region" evidence="3">
    <location>
        <begin position="35"/>
        <end position="65"/>
    </location>
</feature>
<dbReference type="InterPro" id="IPR032629">
    <property type="entry name" value="DCB_dom"/>
</dbReference>
<evidence type="ECO:0000256" key="3">
    <source>
        <dbReference type="SAM" id="Coils"/>
    </source>
</evidence>
<evidence type="ECO:0008006" key="10">
    <source>
        <dbReference type="Google" id="ProtNLM"/>
    </source>
</evidence>
<dbReference type="InterPro" id="IPR016024">
    <property type="entry name" value="ARM-type_fold"/>
</dbReference>
<keyword evidence="3" id="KW-0175">Coiled coil</keyword>
<dbReference type="STRING" id="1169540.A0A0G4FDH1"/>
<dbReference type="InterPro" id="IPR032817">
    <property type="entry name" value="Mon2_C"/>
</dbReference>
<organism evidence="8 9">
    <name type="scientific">Vitrella brassicaformis (strain CCMP3155)</name>
    <dbReference type="NCBI Taxonomy" id="1169540"/>
    <lineage>
        <taxon>Eukaryota</taxon>
        <taxon>Sar</taxon>
        <taxon>Alveolata</taxon>
        <taxon>Colpodellida</taxon>
        <taxon>Vitrellaceae</taxon>
        <taxon>Vitrella</taxon>
    </lineage>
</organism>
<feature type="domain" description="Mon2/Sec7/BIG1-like dimerisation and cyclophilin-binding" evidence="7">
    <location>
        <begin position="12"/>
        <end position="228"/>
    </location>
</feature>
<feature type="compositionally biased region" description="Pro residues" evidence="4">
    <location>
        <begin position="2138"/>
        <end position="2148"/>
    </location>
</feature>
<dbReference type="GO" id="GO:0015031">
    <property type="term" value="P:protein transport"/>
    <property type="evidence" value="ECO:0007669"/>
    <property type="project" value="UniProtKB-KW"/>
</dbReference>
<feature type="domain" description="Mon2 C-terminal" evidence="6">
    <location>
        <begin position="1574"/>
        <end position="1758"/>
    </location>
</feature>
<feature type="compositionally biased region" description="Polar residues" evidence="4">
    <location>
        <begin position="2438"/>
        <end position="2453"/>
    </location>
</feature>
<dbReference type="InterPro" id="IPR032691">
    <property type="entry name" value="Mon2/Sec7/BIG1-like_HUS"/>
</dbReference>
<feature type="region of interest" description="Disordered" evidence="4">
    <location>
        <begin position="1513"/>
        <end position="1539"/>
    </location>
</feature>
<feature type="compositionally biased region" description="Gly residues" evidence="4">
    <location>
        <begin position="1519"/>
        <end position="1537"/>
    </location>
</feature>
<dbReference type="PANTHER" id="PTHR48125:SF12">
    <property type="entry name" value="AT HOOK TRANSCRIPTION FACTOR FAMILY-RELATED"/>
    <property type="match status" value="1"/>
</dbReference>
<feature type="compositionally biased region" description="Low complexity" evidence="4">
    <location>
        <begin position="2653"/>
        <end position="2667"/>
    </location>
</feature>
<feature type="compositionally biased region" description="Polar residues" evidence="4">
    <location>
        <begin position="2330"/>
        <end position="2346"/>
    </location>
</feature>
<dbReference type="Proteomes" id="UP000041254">
    <property type="component" value="Unassembled WGS sequence"/>
</dbReference>
<feature type="domain" description="Mon2/Sec7/BIG1-like HUS" evidence="5">
    <location>
        <begin position="419"/>
        <end position="537"/>
    </location>
</feature>
<feature type="region of interest" description="Disordered" evidence="4">
    <location>
        <begin position="2393"/>
        <end position="2453"/>
    </location>
</feature>
<feature type="region of interest" description="Disordered" evidence="4">
    <location>
        <begin position="1016"/>
        <end position="1037"/>
    </location>
</feature>
<feature type="region of interest" description="Disordered" evidence="4">
    <location>
        <begin position="1201"/>
        <end position="1301"/>
    </location>
</feature>
<evidence type="ECO:0000259" key="7">
    <source>
        <dbReference type="Pfam" id="PF16213"/>
    </source>
</evidence>
<protein>
    <recommendedName>
        <fullName evidence="10">Protein MON2 homolog</fullName>
    </recommendedName>
</protein>
<name>A0A0G4FDH1_VITBC</name>
<accession>A0A0G4FDH1</accession>
<feature type="region of interest" description="Disordered" evidence="4">
    <location>
        <begin position="1149"/>
        <end position="1179"/>
    </location>
</feature>
<gene>
    <name evidence="8" type="ORF">Vbra_15103</name>
</gene>
<dbReference type="Pfam" id="PF12783">
    <property type="entry name" value="Sec7-like_HUS"/>
    <property type="match status" value="1"/>
</dbReference>
<evidence type="ECO:0000313" key="8">
    <source>
        <dbReference type="EMBL" id="CEM10951.1"/>
    </source>
</evidence>
<evidence type="ECO:0000259" key="5">
    <source>
        <dbReference type="Pfam" id="PF12783"/>
    </source>
</evidence>
<evidence type="ECO:0000259" key="6">
    <source>
        <dbReference type="Pfam" id="PF16206"/>
    </source>
</evidence>
<feature type="compositionally biased region" description="Pro residues" evidence="4">
    <location>
        <begin position="2300"/>
        <end position="2318"/>
    </location>
</feature>
<dbReference type="InParanoid" id="A0A0G4FDH1"/>
<feature type="region of interest" description="Disordered" evidence="4">
    <location>
        <begin position="744"/>
        <end position="763"/>
    </location>
</feature>
<feature type="region of interest" description="Disordered" evidence="4">
    <location>
        <begin position="2640"/>
        <end position="2667"/>
    </location>
</feature>
<feature type="region of interest" description="Disordered" evidence="4">
    <location>
        <begin position="322"/>
        <end position="354"/>
    </location>
</feature>
<proteinExistence type="predicted"/>
<dbReference type="Pfam" id="PF16213">
    <property type="entry name" value="DCB"/>
    <property type="match status" value="1"/>
</dbReference>
<dbReference type="OrthoDB" id="294853at2759"/>
<feature type="compositionally biased region" description="Pro residues" evidence="4">
    <location>
        <begin position="2641"/>
        <end position="2652"/>
    </location>
</feature>
<keyword evidence="9" id="KW-1185">Reference proteome</keyword>
<dbReference type="PANTHER" id="PTHR48125">
    <property type="entry name" value="LP07818P1"/>
    <property type="match status" value="1"/>
</dbReference>
<dbReference type="Pfam" id="PF16206">
    <property type="entry name" value="Mon2_C"/>
    <property type="match status" value="2"/>
</dbReference>
<evidence type="ECO:0000256" key="4">
    <source>
        <dbReference type="SAM" id="MobiDB-lite"/>
    </source>
</evidence>
<evidence type="ECO:0000313" key="9">
    <source>
        <dbReference type="Proteomes" id="UP000041254"/>
    </source>
</evidence>
<dbReference type="EMBL" id="CDMY01000406">
    <property type="protein sequence ID" value="CEM10951.1"/>
    <property type="molecule type" value="Genomic_DNA"/>
</dbReference>
<keyword evidence="2" id="KW-0653">Protein transport</keyword>
<feature type="domain" description="Mon2 C-terminal" evidence="6">
    <location>
        <begin position="2672"/>
        <end position="2721"/>
    </location>
</feature>
<feature type="compositionally biased region" description="Low complexity" evidence="4">
    <location>
        <begin position="1271"/>
        <end position="1289"/>
    </location>
</feature>
<dbReference type="SUPFAM" id="SSF48371">
    <property type="entry name" value="ARM repeat"/>
    <property type="match status" value="1"/>
</dbReference>
<evidence type="ECO:0000256" key="1">
    <source>
        <dbReference type="ARBA" id="ARBA00022448"/>
    </source>
</evidence>
<evidence type="ECO:0000256" key="2">
    <source>
        <dbReference type="ARBA" id="ARBA00022927"/>
    </source>
</evidence>
<feature type="region of interest" description="Disordered" evidence="4">
    <location>
        <begin position="2132"/>
        <end position="2162"/>
    </location>
</feature>
<feature type="compositionally biased region" description="Low complexity" evidence="4">
    <location>
        <begin position="2407"/>
        <end position="2429"/>
    </location>
</feature>
<keyword evidence="1" id="KW-0813">Transport</keyword>
<reference evidence="8 9" key="1">
    <citation type="submission" date="2014-11" db="EMBL/GenBank/DDBJ databases">
        <authorList>
            <person name="Zhu J."/>
            <person name="Qi W."/>
            <person name="Song R."/>
        </authorList>
    </citation>
    <scope>NUCLEOTIDE SEQUENCE [LARGE SCALE GENOMIC DNA]</scope>
</reference>
<feature type="region of interest" description="Disordered" evidence="4">
    <location>
        <begin position="1966"/>
        <end position="2006"/>
    </location>
</feature>
<dbReference type="VEuPathDB" id="CryptoDB:Vbra_15103"/>
<sequence>MDSAAVASLLSLCVDVENDIRSLSAECKKKHHPIKEGVEKAILKLRNYKDKLQEDQQQQQQAAQSHHQFPFDEVFKCLLMACDTAQPKLVLVSLTCLQKLIKCRILPPQTLPLCINLLKELIASQGAAASGEGSSGIAQIASSATSGPLPNVTPSGESIQLKVVQTTLLLLSPPSSAEGDAGNALAVGLVESELVVASLLQVFQMLYRSSSSVVHHTACAGLRQLASHFVETANYTLSTHPPPPTSPKHSALPLSVDQISPLIWKGPPPPQMRASASHHIYEPPCVCPYLPPPSPAFPRPYRTLFLFLQDLTLLCDPEVQQGGGTSGPVRKLSHHGMSIVTGSGGGSGAPRSPLSRQQSYQYYFRQQQEREREGSQVQVDGHTAAAAAAAAAAGGQGGGGGGGGMDSGEGGVYLSPVDLPKALCLELLHTTISTNPELFLKVVDFFLLVKHHVCTVLLKNLRKCWDFPVFVRCLRLVGLLMDHYFDHLLDEMQVLFTVLLPYLHADALPWQTALLLQFINTKVGNNPPIVKKLFTPYAAAGAAARERGDSTTSPSPTPPLVEIVESLGRVVHHVCFTGGGGVTHQHQQQPQTSTTVEALLLLAVQCQCLLFPLPVLHLPTSGVVHPMSRSSRKPTVDQQQHQLQEEPITTTTGGGAEHAHAAAMPYAFPFPTPVGKNVLSTSFAHLLARTLAAHMGRADGEYEDGQQQRGPYRPHFAASRPSKYCFLDLLSESEVPQALLQTKMTSQPTTQASVSSAGGAGGGMSGAKEEAGAVVAGAANEGLTLAICLGLAVENLLTIIVSLYNLILHASTEAESDRVVDSSDHSLLSAPPPASTPFPLAAFAHRYGYALRVDYFPHPLTQYQTHCSDILSATWPPLLSSLTLLLTTAVSSSGGLPDELLLHPLLRSLQTFLCCVGVFQLDQAREATLQSLTRFALPFSPNASIAAPTVGPQRFLDSRSIICLKSLMNLCHSCAFGGILGSKGWSIVLKAYEELYAVLCGQRKAVLTDLPSSQITGQKPTTGAAAPPPTSGGGTSISAAAGGTASVVASPSEGGPSYSAVLTAELTVLRTGFDSLFHSCCYLGEDSWVDFVSALGEHLLYYIEKEVLQNASQPPAAAFTRSPNHPKDPSQPTPTLATAATPQLLFEGLGRDKNNKSAPAAPSSADRDASEMDPQQAEIDAQSMARVIGVSEDYLSMKSAAGEEMVEDVPDERDASRVADYNPPALSMSGAFAFGDDNEQEGESGGIGRMRVAPRNRPPVTRASTEDTKRTPSTASAPSSSIPSSTAPPSSRPPDTDRDALADGSESQVWLFALNRLVFVGLCLDRRNLPRLFAVWDLLLNYLMCVWNTRSLPSSPRLQGVLGLWQLVQHAVKVLMGAKKETGEDQDKEHKSSREVEPFVPREGRGMPGVLVAARLSDAEERGEGFDAALLSDCQCLLLAPFGDLTQSNFEDVRFKVVEGMLNFLQSKGQILSSPTWCWIIQWIGQATAQEFGDTFELAHRFIQRQIESMKGTTKGEGEGVAGGGEGAAEMDGGPGVAGKTPSKLGRRTLGLLFQLIELILQDFTEHIPPNISLVGLVSSVGAFASTKCLGINTSFRAVGFLWNITDTLTLRQKQTAGQRQRQQRREDDTSDTSSEALWSEILLWLHCLSYDSRPEVRNCALRTLTSILLTHGKLLPAAYWKSCVVEVLVRTLHQVHQRYHLALYGTAAPTTPSTAHHHAVGGASTPLVIHHSRDSVVKQWDETLVLTLQGVYRVLNGYVPVVGLQSLAPAALALLELTRAALTLADTTSDARHTQGSFPAPSVEVSSAAARTLADLIRIPNSQQPIYITRNDNHTTSDTTDVTDQGETFQEPHQQQQQAAIRMEIGWGWQECVACEGVVVCDRMWFSVWGSGWSIFRYVGEQISHMDVIPEKFVEVLVQSLGEVRMSHASSMQPVHHLLVTQLFVSLLTSRCYYLPNATPVQLPHTHPSHGGKASPVDGAVSPCVQPTPPAETDGRPLDGPAIFPSLFTSPSPHPSLLPLSAPPYASCFAAYKRQFEHSRHYALAEEGLPSVRSTIDRFDPYVRARTDVPPSLDRLSVDGEGLVDEWRVMEAYERREEGWGQLPPVNAYTKQPTPPWKCVQKNAQYQKHFPQSLPATSPPPPPPPDAPEADKKKPGPQTPEENFMELNFYHISTLRVPYPQSLVLEYVEKLLGQPYVVSGGGEGYGLVPAHYCRVDDGGSNGGGGVGVVVLDWEVRRCAGEGREHVMIAVPRIWQQLCHVLLHPRIMFVDSNKLALAAKTLSLICKSVRTILADLMPPTLSPPGRPSPPPPPAPPPTHTAQKGVHSPLLPSSIQYGLTAPQQTADSTDEQQRAASAAADGGEMEDAVDRRTGVSVCRAVSLPQRGSVVVVERPVGVGDGRQRRQQRAGAQQTRKAATRRPLLPSSTMPSPSPPLPPQQHTDTPSSSPADSQTSPQLLGVWTVLECVPFLFHTFLLLVRTKSTHSGASLSTFGYWKLGYEGILDLLQSTMTAVRALSGREGVTTATREREREREVLERYWLSVGLVVRHLVLEWDVGRLKHLGRAEYQMLLKEGEVYDHVVKSRTCDILTVRRGRGLAAAIPDAKRIFHMLIHVLDHYCAVSRDRPLLARTALAKLFEICSPPPPRPPPPGPHTQTQTAPAPQQPAAEKSLDMVLASAALPVLLDRCRTILGEFIRDDMTSGQCPLPKPRLDEVSFLLGQLRQLSIDPAVFTHCHAHILPTHIQQACKVAGSKCHLMALFPELTAAIASKDAHLRQELQRVFSELGNALGLQAVNPLAASGSPQPASLVPMQSLQAELSSSGGHHGAANGMME</sequence>
<feature type="region of interest" description="Disordered" evidence="4">
    <location>
        <begin position="1113"/>
        <end position="1136"/>
    </location>
</feature>